<reference evidence="3" key="2">
    <citation type="journal article" date="2017" name="J. Anim. Genet.">
        <title>Multiple reference genome sequences of hot pepper reveal the massive evolution of plant disease resistance genes by retroduplication.</title>
        <authorList>
            <person name="Kim S."/>
            <person name="Park J."/>
            <person name="Yeom S.-I."/>
            <person name="Kim Y.-M."/>
            <person name="Seo E."/>
            <person name="Kim K.-T."/>
            <person name="Kim M.-S."/>
            <person name="Lee J.M."/>
            <person name="Cheong K."/>
            <person name="Shin H.-S."/>
            <person name="Kim S.-B."/>
            <person name="Han K."/>
            <person name="Lee J."/>
            <person name="Park M."/>
            <person name="Lee H.-A."/>
            <person name="Lee H.-Y."/>
            <person name="Lee Y."/>
            <person name="Oh S."/>
            <person name="Lee J.H."/>
            <person name="Choi E."/>
            <person name="Choi E."/>
            <person name="Lee S.E."/>
            <person name="Jeon J."/>
            <person name="Kim H."/>
            <person name="Choi G."/>
            <person name="Song H."/>
            <person name="Lee J."/>
            <person name="Lee S.-C."/>
            <person name="Kwon J.-K."/>
            <person name="Lee H.-Y."/>
            <person name="Koo N."/>
            <person name="Hong Y."/>
            <person name="Kim R.W."/>
            <person name="Kang W.-H."/>
            <person name="Huh J.H."/>
            <person name="Kang B.-C."/>
            <person name="Yang T.-J."/>
            <person name="Lee Y.-H."/>
            <person name="Bennetzen J.L."/>
            <person name="Choi D."/>
        </authorList>
    </citation>
    <scope>NUCLEOTIDE SEQUENCE [LARGE SCALE GENOMIC DNA]</scope>
    <source>
        <strain evidence="3">cv. PBC81</strain>
    </source>
</reference>
<reference evidence="2 3" key="1">
    <citation type="journal article" date="2017" name="Genome Biol.">
        <title>New reference genome sequences of hot pepper reveal the massive evolution of plant disease-resistance genes by retroduplication.</title>
        <authorList>
            <person name="Kim S."/>
            <person name="Park J."/>
            <person name="Yeom S.I."/>
            <person name="Kim Y.M."/>
            <person name="Seo E."/>
            <person name="Kim K.T."/>
            <person name="Kim M.S."/>
            <person name="Lee J.M."/>
            <person name="Cheong K."/>
            <person name="Shin H.S."/>
            <person name="Kim S.B."/>
            <person name="Han K."/>
            <person name="Lee J."/>
            <person name="Park M."/>
            <person name="Lee H.A."/>
            <person name="Lee H.Y."/>
            <person name="Lee Y."/>
            <person name="Oh S."/>
            <person name="Lee J.H."/>
            <person name="Choi E."/>
            <person name="Choi E."/>
            <person name="Lee S.E."/>
            <person name="Jeon J."/>
            <person name="Kim H."/>
            <person name="Choi G."/>
            <person name="Song H."/>
            <person name="Lee J."/>
            <person name="Lee S.C."/>
            <person name="Kwon J.K."/>
            <person name="Lee H.Y."/>
            <person name="Koo N."/>
            <person name="Hong Y."/>
            <person name="Kim R.W."/>
            <person name="Kang W.H."/>
            <person name="Huh J.H."/>
            <person name="Kang B.C."/>
            <person name="Yang T.J."/>
            <person name="Lee Y.H."/>
            <person name="Bennetzen J.L."/>
            <person name="Choi D."/>
        </authorList>
    </citation>
    <scope>NUCLEOTIDE SEQUENCE [LARGE SCALE GENOMIC DNA]</scope>
    <source>
        <strain evidence="3">cv. PBC81</strain>
    </source>
</reference>
<feature type="transmembrane region" description="Helical" evidence="1">
    <location>
        <begin position="31"/>
        <end position="51"/>
    </location>
</feature>
<evidence type="ECO:0000313" key="2">
    <source>
        <dbReference type="EMBL" id="PHT35760.1"/>
    </source>
</evidence>
<dbReference type="OrthoDB" id="1728259at2759"/>
<keyword evidence="1" id="KW-0472">Membrane</keyword>
<organism evidence="2 3">
    <name type="scientific">Capsicum baccatum</name>
    <name type="common">Peruvian pepper</name>
    <dbReference type="NCBI Taxonomy" id="33114"/>
    <lineage>
        <taxon>Eukaryota</taxon>
        <taxon>Viridiplantae</taxon>
        <taxon>Streptophyta</taxon>
        <taxon>Embryophyta</taxon>
        <taxon>Tracheophyta</taxon>
        <taxon>Spermatophyta</taxon>
        <taxon>Magnoliopsida</taxon>
        <taxon>eudicotyledons</taxon>
        <taxon>Gunneridae</taxon>
        <taxon>Pentapetalae</taxon>
        <taxon>asterids</taxon>
        <taxon>lamiids</taxon>
        <taxon>Solanales</taxon>
        <taxon>Solanaceae</taxon>
        <taxon>Solanoideae</taxon>
        <taxon>Capsiceae</taxon>
        <taxon>Capsicum</taxon>
    </lineage>
</organism>
<dbReference type="STRING" id="33114.A0A2G2VS10"/>
<keyword evidence="1" id="KW-1133">Transmembrane helix</keyword>
<dbReference type="EMBL" id="MLFT02000010">
    <property type="protein sequence ID" value="PHT35760.1"/>
    <property type="molecule type" value="Genomic_DNA"/>
</dbReference>
<dbReference type="AlphaFoldDB" id="A0A2G2VS10"/>
<keyword evidence="3" id="KW-1185">Reference proteome</keyword>
<evidence type="ECO:0000256" key="1">
    <source>
        <dbReference type="SAM" id="Phobius"/>
    </source>
</evidence>
<keyword evidence="1" id="KW-0812">Transmembrane</keyword>
<accession>A0A2G2VS10</accession>
<sequence length="176" mass="19561">MDTITSFRSHSFRRLSISAFFTRGILKRLKTVMTVGLIIWLSVGSLAVFVMEYEKIVGFMFPANGVDSTMDAVTSFRSHSFRRLFMSVFFTRGILKRLKTIVLVGLIIGLSVGSLAVFVMAYEQIALSMPIPTCLATFQICFSTPKDQLKDLITSDSGNQLDLPTANLVCNISLEL</sequence>
<proteinExistence type="predicted"/>
<protein>
    <submittedName>
        <fullName evidence="2">Uncharacterized protein</fullName>
    </submittedName>
</protein>
<evidence type="ECO:0000313" key="3">
    <source>
        <dbReference type="Proteomes" id="UP000224567"/>
    </source>
</evidence>
<gene>
    <name evidence="2" type="ORF">CQW23_23460</name>
</gene>
<name>A0A2G2VS10_CAPBA</name>
<feature type="transmembrane region" description="Helical" evidence="1">
    <location>
        <begin position="101"/>
        <end position="122"/>
    </location>
</feature>
<dbReference type="Proteomes" id="UP000224567">
    <property type="component" value="Unassembled WGS sequence"/>
</dbReference>
<comment type="caution">
    <text evidence="2">The sequence shown here is derived from an EMBL/GenBank/DDBJ whole genome shotgun (WGS) entry which is preliminary data.</text>
</comment>